<sequence>MSNTPQGVDIGDMVRYMGCGGCSGHYTHLQTYEVVKLSPHMPRYFFIVDDRGNEHLVKLGVYFKIA</sequence>
<reference evidence="1 2" key="1">
    <citation type="journal article" date="2014" name="Appl. Environ. Microbiol.">
        <title>Comparative genomic and morphological analysis of Listeria phages isolated from farm environments.</title>
        <authorList>
            <person name="Denes T."/>
            <person name="Vongkamjan K."/>
            <person name="Ackermann H.W."/>
            <person name="Moreno Switt A.I."/>
            <person name="Wiedmann M."/>
            <person name="den Bakker H.C."/>
        </authorList>
    </citation>
    <scope>NUCLEOTIDE SEQUENCE [LARGE SCALE GENOMIC DNA]</scope>
</reference>
<proteinExistence type="predicted"/>
<organism evidence="1 2">
    <name type="scientific">Listeria phage LP-114</name>
    <dbReference type="NCBI Taxonomy" id="1458857"/>
    <lineage>
        <taxon>Viruses</taxon>
        <taxon>Duplodnaviria</taxon>
        <taxon>Heunggongvirae</taxon>
        <taxon>Uroviricota</taxon>
        <taxon>Caudoviricetes</taxon>
        <taxon>Homburgvirus</taxon>
        <taxon>Homburgvirus LP114</taxon>
    </lineage>
</organism>
<accession>A0A059T5B4</accession>
<dbReference type="RefSeq" id="YP_009045059.1">
    <property type="nucleotide sequence ID" value="NC_024392.1"/>
</dbReference>
<evidence type="ECO:0000313" key="1">
    <source>
        <dbReference type="EMBL" id="AHL18593.1"/>
    </source>
</evidence>
<keyword evidence="2" id="KW-1185">Reference proteome</keyword>
<protein>
    <submittedName>
        <fullName evidence="1">Uncharacterized protein</fullName>
    </submittedName>
</protein>
<gene>
    <name evidence="1" type="ORF">LP114_004</name>
</gene>
<name>A0A059T5B4_9CAUD</name>
<dbReference type="GeneID" id="19736177"/>
<dbReference type="OrthoDB" id="21424at10239"/>
<dbReference type="KEGG" id="vg:19736177"/>
<dbReference type="EMBL" id="KJ094021">
    <property type="protein sequence ID" value="AHL18593.1"/>
    <property type="molecule type" value="Genomic_DNA"/>
</dbReference>
<dbReference type="Proteomes" id="UP000026991">
    <property type="component" value="Segment"/>
</dbReference>
<evidence type="ECO:0000313" key="2">
    <source>
        <dbReference type="Proteomes" id="UP000026991"/>
    </source>
</evidence>